<dbReference type="Proteomes" id="UP000092420">
    <property type="component" value="Unassembled WGS sequence"/>
</dbReference>
<gene>
    <name evidence="1" type="ORF">AN188_01257</name>
</gene>
<comment type="caution">
    <text evidence="1">The sequence shown here is derived from an EMBL/GenBank/DDBJ whole genome shotgun (WGS) entry which is preliminary data.</text>
</comment>
<dbReference type="AlphaFoldDB" id="A0A150JB31"/>
<protein>
    <submittedName>
        <fullName evidence="1">Uncharacterized protein</fullName>
    </submittedName>
</protein>
<organism evidence="1 2">
    <name type="scientific">Candidatus Methanofastidiosum methylothiophilum</name>
    <dbReference type="NCBI Taxonomy" id="1705564"/>
    <lineage>
        <taxon>Archaea</taxon>
        <taxon>Methanobacteriati</taxon>
        <taxon>Methanobacteriota</taxon>
        <taxon>Stenosarchaea group</taxon>
        <taxon>Candidatus Methanofastidiosia</taxon>
        <taxon>Candidatus Methanofastidiosales</taxon>
        <taxon>Candidatus Methanofastidiosaceae</taxon>
        <taxon>Candidatus Methanofastidiosum</taxon>
    </lineage>
</organism>
<accession>A0A150JB31</accession>
<sequence>MKYFLPLGEPSSDISLYFNPVSFSANSIGFANVAVEIMNCGLDP</sequence>
<dbReference type="EMBL" id="LNJB01000017">
    <property type="protein sequence ID" value="KYC54154.1"/>
    <property type="molecule type" value="Genomic_DNA"/>
</dbReference>
<evidence type="ECO:0000313" key="1">
    <source>
        <dbReference type="EMBL" id="KYC54154.1"/>
    </source>
</evidence>
<proteinExistence type="predicted"/>
<reference evidence="1 2" key="1">
    <citation type="journal article" date="2016" name="ISME J.">
        <title>Chasing the elusive Euryarchaeota class WSA2: genomes reveal a uniquely fastidious methyl-reducing methanogen.</title>
        <authorList>
            <person name="Nobu M.K."/>
            <person name="Narihiro T."/>
            <person name="Kuroda K."/>
            <person name="Mei R."/>
            <person name="Liu W.T."/>
        </authorList>
    </citation>
    <scope>NUCLEOTIDE SEQUENCE [LARGE SCALE GENOMIC DNA]</scope>
    <source>
        <strain evidence="1">ADurb1013_Bin02101</strain>
    </source>
</reference>
<evidence type="ECO:0000313" key="2">
    <source>
        <dbReference type="Proteomes" id="UP000092420"/>
    </source>
</evidence>
<name>A0A150JB31_9EURY</name>